<proteinExistence type="inferred from homology"/>
<dbReference type="InterPro" id="IPR037171">
    <property type="entry name" value="NagB/RpiA_transferase-like"/>
</dbReference>
<evidence type="ECO:0000256" key="1">
    <source>
        <dbReference type="RuleBase" id="RU003814"/>
    </source>
</evidence>
<reference evidence="2 3" key="1">
    <citation type="journal article" date="2019" name="Int. J. Syst. Evol. Microbiol.">
        <title>The Global Catalogue of Microorganisms (GCM) 10K type strain sequencing project: providing services to taxonomists for standard genome sequencing and annotation.</title>
        <authorList>
            <consortium name="The Broad Institute Genomics Platform"/>
            <consortium name="The Broad Institute Genome Sequencing Center for Infectious Disease"/>
            <person name="Wu L."/>
            <person name="Ma J."/>
        </authorList>
    </citation>
    <scope>NUCLEOTIDE SEQUENCE [LARGE SCALE GENOMIC DNA]</scope>
    <source>
        <strain evidence="2 3">JCM 16331</strain>
    </source>
</reference>
<dbReference type="RefSeq" id="WP_188878168.1">
    <property type="nucleotide sequence ID" value="NZ_BMOQ01000004.1"/>
</dbReference>
<dbReference type="PANTHER" id="PTHR43475">
    <property type="entry name" value="METHYLTHIORIBOSE-1-PHOSPHATE ISOMERASE"/>
    <property type="match status" value="1"/>
</dbReference>
<dbReference type="PANTHER" id="PTHR43475:SF2">
    <property type="entry name" value="RIBOSE 1,5-BISPHOSPHATE ISOMERASE"/>
    <property type="match status" value="1"/>
</dbReference>
<name>A0A830GAE4_9EURY</name>
<dbReference type="SUPFAM" id="SSF100950">
    <property type="entry name" value="NagB/RpiA/CoA transferase-like"/>
    <property type="match status" value="1"/>
</dbReference>
<evidence type="ECO:0000313" key="3">
    <source>
        <dbReference type="Proteomes" id="UP000608850"/>
    </source>
</evidence>
<accession>A0A830GAE4</accession>
<dbReference type="GO" id="GO:0019509">
    <property type="term" value="P:L-methionine salvage from methylthioadenosine"/>
    <property type="evidence" value="ECO:0007669"/>
    <property type="project" value="TreeGrafter"/>
</dbReference>
<keyword evidence="3" id="KW-1185">Reference proteome</keyword>
<dbReference type="GO" id="GO:0046523">
    <property type="term" value="F:S-methyl-5-thioribose-1-phosphate isomerase activity"/>
    <property type="evidence" value="ECO:0007669"/>
    <property type="project" value="TreeGrafter"/>
</dbReference>
<organism evidence="2 3">
    <name type="scientific">Halarchaeum nitratireducens</name>
    <dbReference type="NCBI Taxonomy" id="489913"/>
    <lineage>
        <taxon>Archaea</taxon>
        <taxon>Methanobacteriati</taxon>
        <taxon>Methanobacteriota</taxon>
        <taxon>Stenosarchaea group</taxon>
        <taxon>Halobacteria</taxon>
        <taxon>Halobacteriales</taxon>
        <taxon>Halobacteriaceae</taxon>
    </lineage>
</organism>
<dbReference type="OrthoDB" id="45195at2157"/>
<keyword evidence="2" id="KW-0396">Initiation factor</keyword>
<dbReference type="InterPro" id="IPR027363">
    <property type="entry name" value="M1Pi_N"/>
</dbReference>
<comment type="similarity">
    <text evidence="1">Belongs to the eIF-2B alpha/beta/delta subunits family.</text>
</comment>
<dbReference type="AlphaFoldDB" id="A0A830GAE4"/>
<dbReference type="GO" id="GO:0003743">
    <property type="term" value="F:translation initiation factor activity"/>
    <property type="evidence" value="ECO:0007669"/>
    <property type="project" value="UniProtKB-KW"/>
</dbReference>
<keyword evidence="2" id="KW-0648">Protein biosynthesis</keyword>
<evidence type="ECO:0000313" key="2">
    <source>
        <dbReference type="EMBL" id="GGN15951.1"/>
    </source>
</evidence>
<comment type="caution">
    <text evidence="2">The sequence shown here is derived from an EMBL/GenBank/DDBJ whole genome shotgun (WGS) entry which is preliminary data.</text>
</comment>
<protein>
    <submittedName>
        <fullName evidence="2">Translation initiation factor eIF-2B subunit delta</fullName>
    </submittedName>
</protein>
<dbReference type="Gene3D" id="3.40.50.10470">
    <property type="entry name" value="Translation initiation factor eif-2b, domain 2"/>
    <property type="match status" value="1"/>
</dbReference>
<sequence>MIDETAEEIAEMRTHSASAVAVKAARALEDLLDDEFPTVEEYVRALERNSSALRRASPSHASLVTTQHEIVAAVADADIETVAAAKERTRAAIDAVVERIETGKHEAATAVAEELADGTTLLTHDYSTTALEAIETAAEGGASLDVYVTESRPRYMGRRTARRLAEVERVRATLIVDGAAGHYMDEVDEVLLGMDCIVDDFLYNRVGTYPIAAVADDADVPVVVTGSSAKLVDGGGFRFENDYRTLTEVLLEPPEGFDVENPAYDATPVDLLDRVVTDAGVRQF</sequence>
<dbReference type="Proteomes" id="UP000608850">
    <property type="component" value="Unassembled WGS sequence"/>
</dbReference>
<dbReference type="Gene3D" id="1.20.120.420">
    <property type="entry name" value="translation initiation factor eif-2b, domain 1"/>
    <property type="match status" value="1"/>
</dbReference>
<dbReference type="Pfam" id="PF01008">
    <property type="entry name" value="IF-2B"/>
    <property type="match status" value="1"/>
</dbReference>
<dbReference type="InterPro" id="IPR000649">
    <property type="entry name" value="IF-2B-related"/>
</dbReference>
<gene>
    <name evidence="2" type="ORF">GCM10009021_15560</name>
</gene>
<dbReference type="InterPro" id="IPR042529">
    <property type="entry name" value="IF_2B-like_C"/>
</dbReference>
<dbReference type="EMBL" id="BMOQ01000004">
    <property type="protein sequence ID" value="GGN15951.1"/>
    <property type="molecule type" value="Genomic_DNA"/>
</dbReference>